<dbReference type="PIRSF" id="PIRSF017082">
    <property type="entry name" value="YflP"/>
    <property type="match status" value="1"/>
</dbReference>
<accession>A0A1C3K437</accession>
<dbReference type="SUPFAM" id="SSF53850">
    <property type="entry name" value="Periplasmic binding protein-like II"/>
    <property type="match status" value="1"/>
</dbReference>
<evidence type="ECO:0000313" key="4">
    <source>
        <dbReference type="EMBL" id="SOE51029.1"/>
    </source>
</evidence>
<keyword evidence="2" id="KW-0732">Signal</keyword>
<dbReference type="Proteomes" id="UP000078558">
    <property type="component" value="Chromosome I"/>
</dbReference>
<evidence type="ECO:0000256" key="1">
    <source>
        <dbReference type="ARBA" id="ARBA00006987"/>
    </source>
</evidence>
<dbReference type="RefSeq" id="WP_082985367.1">
    <property type="nucleotide sequence ID" value="NZ_LT907988.1"/>
</dbReference>
<organism evidence="3 5">
    <name type="scientific">Orrella dioscoreae</name>
    <dbReference type="NCBI Taxonomy" id="1851544"/>
    <lineage>
        <taxon>Bacteria</taxon>
        <taxon>Pseudomonadati</taxon>
        <taxon>Pseudomonadota</taxon>
        <taxon>Betaproteobacteria</taxon>
        <taxon>Burkholderiales</taxon>
        <taxon>Alcaligenaceae</taxon>
        <taxon>Orrella</taxon>
    </lineage>
</organism>
<evidence type="ECO:0000313" key="3">
    <source>
        <dbReference type="EMBL" id="SBT26260.1"/>
    </source>
</evidence>
<sequence>MHAARSPRHPAHVVSSRFSTLRRAVIKAVLPALCAGLLAAGPAIAAPVYPAGKPISLVVPFPAGGGTDFIGRMLAEELGKILETTVVVENKGGANSNIGTAYVTNARPDGYTLLVSGVGIATNPALYSKLPYRLEQLEQIAILAFGSDVLVTSPTFAAKDFEAFQDMVRKSPGKYSHASSGNGTSGHLGMEMLKMRAKLDLMHVPYNGGAAAINDVLAGRVDTLFLNQDTVLPHVRAGKLKALAIGSAERNPAFPDTPTVAESGYPGFSSEYWFGLSAPAGLPEDVAQRLFDATRTAMQSPRIQERLTAVGLVIPTLTDRKQYSQLVESEVKKWGEVVRASGARID</sequence>
<dbReference type="EMBL" id="FLRC01000030">
    <property type="protein sequence ID" value="SBT26260.1"/>
    <property type="molecule type" value="Genomic_DNA"/>
</dbReference>
<dbReference type="CDD" id="cd13578">
    <property type="entry name" value="PBP2_Bug27"/>
    <property type="match status" value="1"/>
</dbReference>
<dbReference type="AlphaFoldDB" id="A0A1C3K437"/>
<gene>
    <name evidence="3" type="ORF">ODI_03604</name>
    <name evidence="4" type="ORF">ODI_R3144</name>
</gene>
<reference evidence="3 5" key="1">
    <citation type="submission" date="2016-06" db="EMBL/GenBank/DDBJ databases">
        <authorList>
            <person name="Kjaerup R.B."/>
            <person name="Dalgaard T.S."/>
            <person name="Juul-Madsen H.R."/>
        </authorList>
    </citation>
    <scope>NUCLEOTIDE SEQUENCE [LARGE SCALE GENOMIC DNA]</scope>
    <source>
        <strain evidence="3">Orrdi1</strain>
    </source>
</reference>
<protein>
    <submittedName>
        <fullName evidence="3">Tricarboxylate transport protein TctC</fullName>
    </submittedName>
</protein>
<dbReference type="PANTHER" id="PTHR42928">
    <property type="entry name" value="TRICARBOXYLATE-BINDING PROTEIN"/>
    <property type="match status" value="1"/>
</dbReference>
<dbReference type="PANTHER" id="PTHR42928:SF5">
    <property type="entry name" value="BLR1237 PROTEIN"/>
    <property type="match status" value="1"/>
</dbReference>
<dbReference type="KEGG" id="odi:ODI_R3144"/>
<comment type="similarity">
    <text evidence="1">Belongs to the UPF0065 (bug) family.</text>
</comment>
<feature type="signal peptide" evidence="2">
    <location>
        <begin position="1"/>
        <end position="45"/>
    </location>
</feature>
<dbReference type="EMBL" id="LT907988">
    <property type="protein sequence ID" value="SOE51029.1"/>
    <property type="molecule type" value="Genomic_DNA"/>
</dbReference>
<dbReference type="STRING" id="1851544.ODI_03604"/>
<dbReference type="InterPro" id="IPR042100">
    <property type="entry name" value="Bug_dom1"/>
</dbReference>
<reference evidence="4 5" key="2">
    <citation type="submission" date="2017-08" db="EMBL/GenBank/DDBJ databases">
        <authorList>
            <person name="de Groot N.N."/>
        </authorList>
    </citation>
    <scope>NUCLEOTIDE SEQUENCE [LARGE SCALE GENOMIC DNA]</scope>
    <source>
        <strain evidence="4">Orrdi1</strain>
    </source>
</reference>
<dbReference type="InterPro" id="IPR005064">
    <property type="entry name" value="BUG"/>
</dbReference>
<feature type="chain" id="PRO_5015062592" evidence="2">
    <location>
        <begin position="46"/>
        <end position="346"/>
    </location>
</feature>
<name>A0A1C3K437_9BURK</name>
<evidence type="ECO:0000256" key="2">
    <source>
        <dbReference type="SAM" id="SignalP"/>
    </source>
</evidence>
<proteinExistence type="inferred from homology"/>
<dbReference type="OrthoDB" id="8678477at2"/>
<dbReference type="Pfam" id="PF03401">
    <property type="entry name" value="TctC"/>
    <property type="match status" value="1"/>
</dbReference>
<dbReference type="Gene3D" id="3.40.190.10">
    <property type="entry name" value="Periplasmic binding protein-like II"/>
    <property type="match status" value="1"/>
</dbReference>
<dbReference type="Gene3D" id="3.40.190.150">
    <property type="entry name" value="Bordetella uptake gene, domain 1"/>
    <property type="match status" value="1"/>
</dbReference>
<evidence type="ECO:0000313" key="5">
    <source>
        <dbReference type="Proteomes" id="UP000078558"/>
    </source>
</evidence>
<keyword evidence="5" id="KW-1185">Reference proteome</keyword>